<accession>A0A916YU61</accession>
<organism evidence="1 2">
    <name type="scientific">Emticicia aquatilis</name>
    <dbReference type="NCBI Taxonomy" id="1537369"/>
    <lineage>
        <taxon>Bacteria</taxon>
        <taxon>Pseudomonadati</taxon>
        <taxon>Bacteroidota</taxon>
        <taxon>Cytophagia</taxon>
        <taxon>Cytophagales</taxon>
        <taxon>Leadbetterellaceae</taxon>
        <taxon>Emticicia</taxon>
    </lineage>
</organism>
<protein>
    <submittedName>
        <fullName evidence="1">Uncharacterized protein</fullName>
    </submittedName>
</protein>
<dbReference type="AlphaFoldDB" id="A0A916YU61"/>
<keyword evidence="2" id="KW-1185">Reference proteome</keyword>
<evidence type="ECO:0000313" key="2">
    <source>
        <dbReference type="Proteomes" id="UP000609064"/>
    </source>
</evidence>
<dbReference type="Proteomes" id="UP000609064">
    <property type="component" value="Unassembled WGS sequence"/>
</dbReference>
<dbReference type="RefSeq" id="WP_188766520.1">
    <property type="nucleotide sequence ID" value="NZ_BMKK01000005.1"/>
</dbReference>
<dbReference type="EMBL" id="BMKK01000005">
    <property type="protein sequence ID" value="GGD60720.1"/>
    <property type="molecule type" value="Genomic_DNA"/>
</dbReference>
<comment type="caution">
    <text evidence="1">The sequence shown here is derived from an EMBL/GenBank/DDBJ whole genome shotgun (WGS) entry which is preliminary data.</text>
</comment>
<proteinExistence type="predicted"/>
<evidence type="ECO:0000313" key="1">
    <source>
        <dbReference type="EMBL" id="GGD60720.1"/>
    </source>
</evidence>
<name>A0A916YU61_9BACT</name>
<sequence>MVDFVKFKVANFKEITTNSLLKFICKQNKDKTKSHKEANYNGFTFKSFDSGYLIVSGSLHKYYNEGEHNHNDFTFSMLQLVVEDLQNKFHFNLDDCYLQNIELGVNIVPVINTQSIIEGLVVHKNKDFDTRKRGFYKQAHHSQYYLKVYNKANQYNLSGQLMRFELKFIKMERLKKLGIRKLSDLQENHWIDLIQDVLLYEWDKILLFDKSINIDSFTNKRQLQLHRWKDSNYWLHLEKNKRYRELKQYKKIVSQYSDLIQDRTKDIIKDKWISLSLL</sequence>
<reference evidence="1" key="2">
    <citation type="submission" date="2020-09" db="EMBL/GenBank/DDBJ databases">
        <authorList>
            <person name="Sun Q."/>
            <person name="Zhou Y."/>
        </authorList>
    </citation>
    <scope>NUCLEOTIDE SEQUENCE</scope>
    <source>
        <strain evidence="1">CGMCC 1.15958</strain>
    </source>
</reference>
<reference evidence="1" key="1">
    <citation type="journal article" date="2014" name="Int. J. Syst. Evol. Microbiol.">
        <title>Complete genome sequence of Corynebacterium casei LMG S-19264T (=DSM 44701T), isolated from a smear-ripened cheese.</title>
        <authorList>
            <consortium name="US DOE Joint Genome Institute (JGI-PGF)"/>
            <person name="Walter F."/>
            <person name="Albersmeier A."/>
            <person name="Kalinowski J."/>
            <person name="Ruckert C."/>
        </authorList>
    </citation>
    <scope>NUCLEOTIDE SEQUENCE</scope>
    <source>
        <strain evidence="1">CGMCC 1.15958</strain>
    </source>
</reference>
<gene>
    <name evidence="1" type="ORF">GCM10011514_25840</name>
</gene>